<evidence type="ECO:0000313" key="2">
    <source>
        <dbReference type="EMBL" id="KAJ3785873.1"/>
    </source>
</evidence>
<name>A0AA38KZM1_9AGAR</name>
<comment type="caution">
    <text evidence="2">The sequence shown here is derived from an EMBL/GenBank/DDBJ whole genome shotgun (WGS) entry which is preliminary data.</text>
</comment>
<feature type="signal peptide" evidence="1">
    <location>
        <begin position="1"/>
        <end position="18"/>
    </location>
</feature>
<dbReference type="AlphaFoldDB" id="A0AA38KZM1"/>
<accession>A0AA38KZM1</accession>
<dbReference type="Proteomes" id="UP001163798">
    <property type="component" value="Unassembled WGS sequence"/>
</dbReference>
<evidence type="ECO:0000313" key="3">
    <source>
        <dbReference type="Proteomes" id="UP001163798"/>
    </source>
</evidence>
<sequence length="157" mass="17581">MHVNPVYLILGVLSAAYAAPLDTGIDHLVTGQVNSDAETYIQARAHTQLEHNSDKTVYVAFEGEHAVQMVDDSGPPDNVQNVIYFGLQKLFKGFRRVDWTVHFHNGFNSPEDWPILELQIQGIGKCLYVWCKVKVTPQKEQLGSIIIVRSASAKFVE</sequence>
<organism evidence="2 3">
    <name type="scientific">Lentinula aff. detonsa</name>
    <dbReference type="NCBI Taxonomy" id="2804958"/>
    <lineage>
        <taxon>Eukaryota</taxon>
        <taxon>Fungi</taxon>
        <taxon>Dikarya</taxon>
        <taxon>Basidiomycota</taxon>
        <taxon>Agaricomycotina</taxon>
        <taxon>Agaricomycetes</taxon>
        <taxon>Agaricomycetidae</taxon>
        <taxon>Agaricales</taxon>
        <taxon>Marasmiineae</taxon>
        <taxon>Omphalotaceae</taxon>
        <taxon>Lentinula</taxon>
    </lineage>
</organism>
<keyword evidence="3" id="KW-1185">Reference proteome</keyword>
<proteinExistence type="predicted"/>
<reference evidence="2" key="1">
    <citation type="submission" date="2022-08" db="EMBL/GenBank/DDBJ databases">
        <authorList>
            <consortium name="DOE Joint Genome Institute"/>
            <person name="Min B."/>
            <person name="Riley R."/>
            <person name="Sierra-Patev S."/>
            <person name="Naranjo-Ortiz M."/>
            <person name="Looney B."/>
            <person name="Konkel Z."/>
            <person name="Slot J.C."/>
            <person name="Sakamoto Y."/>
            <person name="Steenwyk J.L."/>
            <person name="Rokas A."/>
            <person name="Carro J."/>
            <person name="Camarero S."/>
            <person name="Ferreira P."/>
            <person name="Molpeceres G."/>
            <person name="Ruiz-Duenas F.J."/>
            <person name="Serrano A."/>
            <person name="Henrissat B."/>
            <person name="Drula E."/>
            <person name="Hughes K.W."/>
            <person name="Mata J.L."/>
            <person name="Ishikawa N.K."/>
            <person name="Vargas-Isla R."/>
            <person name="Ushijima S."/>
            <person name="Smith C.A."/>
            <person name="Ahrendt S."/>
            <person name="Andreopoulos W."/>
            <person name="He G."/>
            <person name="Labutti K."/>
            <person name="Lipzen A."/>
            <person name="Ng V."/>
            <person name="Sandor L."/>
            <person name="Barry K."/>
            <person name="Martinez A.T."/>
            <person name="Xiao Y."/>
            <person name="Gibbons J.G."/>
            <person name="Terashima K."/>
            <person name="Hibbett D.S."/>
            <person name="Grigoriev I.V."/>
        </authorList>
    </citation>
    <scope>NUCLEOTIDE SEQUENCE</scope>
    <source>
        <strain evidence="2">TFB10291</strain>
    </source>
</reference>
<dbReference type="EMBL" id="MU793329">
    <property type="protein sequence ID" value="KAJ3785873.1"/>
    <property type="molecule type" value="Genomic_DNA"/>
</dbReference>
<gene>
    <name evidence="2" type="ORF">GGU10DRAFT_387112</name>
</gene>
<feature type="chain" id="PRO_5041359186" evidence="1">
    <location>
        <begin position="19"/>
        <end position="157"/>
    </location>
</feature>
<keyword evidence="1" id="KW-0732">Signal</keyword>
<evidence type="ECO:0000256" key="1">
    <source>
        <dbReference type="SAM" id="SignalP"/>
    </source>
</evidence>
<protein>
    <submittedName>
        <fullName evidence="2">Uncharacterized protein</fullName>
    </submittedName>
</protein>